<sequence length="476" mass="51332">MSFGQFIAILRARWVLSAALFALTVLTTVVVSLLLPKQYSAVASVVIDPKPDPLSSVLYGGGANPAFMATQVDVIQSDRVALRVVRNLKLGENPQVRAQWLEETKGIGSVESWLAESFQKNLDVKPSRESNVISVGYRGTDPRFAAALANAFVQSFAEVTLELKVDPAKQYGAFFDVRAKEARDSLEKVQSKLSDFQKESGITAADERLDIENARLNELSTQLVGLQALASDSGSRQSISKGAGGDRMQEVLGNPLISSLKADQTRLEARLEELNSKLGTSHPQVIEAKANLTELNKRVVEETAKVSSSLGLANSINNQRLGELRTSLEAQRAKVLQMKAVRDQAAVLARDVESAQRAYDMVLARLNQTNLESQTTQSYVSVLTQAEPPLKPSSPRIFLNTALSVFVGTLLALGAAFLLEMLDRRVRSVDDIATAIGLPVIGTLPKPGTSIAAQRGLGSLMQQRILGQLAAPSKGA</sequence>
<dbReference type="InterPro" id="IPR050445">
    <property type="entry name" value="Bact_polysacc_biosynth/exp"/>
</dbReference>
<evidence type="ECO:0000259" key="9">
    <source>
        <dbReference type="Pfam" id="PF13807"/>
    </source>
</evidence>
<keyword evidence="2" id="KW-1003">Cell membrane</keyword>
<evidence type="ECO:0000256" key="7">
    <source>
        <dbReference type="SAM" id="Phobius"/>
    </source>
</evidence>
<feature type="transmembrane region" description="Helical" evidence="7">
    <location>
        <begin position="12"/>
        <end position="35"/>
    </location>
</feature>
<keyword evidence="3 7" id="KW-0812">Transmembrane</keyword>
<feature type="domain" description="Polysaccharide chain length determinant N-terminal" evidence="8">
    <location>
        <begin position="4"/>
        <end position="88"/>
    </location>
</feature>
<dbReference type="InterPro" id="IPR003856">
    <property type="entry name" value="LPS_length_determ_N"/>
</dbReference>
<feature type="transmembrane region" description="Helical" evidence="7">
    <location>
        <begin position="397"/>
        <end position="419"/>
    </location>
</feature>
<evidence type="ECO:0000256" key="5">
    <source>
        <dbReference type="ARBA" id="ARBA00023136"/>
    </source>
</evidence>
<dbReference type="InterPro" id="IPR017468">
    <property type="entry name" value="Chain_len_reg_EpsF"/>
</dbReference>
<comment type="subcellular location">
    <subcellularLocation>
        <location evidence="1">Cell membrane</location>
        <topology evidence="1">Multi-pass membrane protein</topology>
    </subcellularLocation>
</comment>
<proteinExistence type="predicted"/>
<dbReference type="InterPro" id="IPR032807">
    <property type="entry name" value="GNVR"/>
</dbReference>
<evidence type="ECO:0000256" key="2">
    <source>
        <dbReference type="ARBA" id="ARBA00022475"/>
    </source>
</evidence>
<feature type="domain" description="Tyrosine-protein kinase G-rich" evidence="9">
    <location>
        <begin position="347"/>
        <end position="420"/>
    </location>
</feature>
<dbReference type="Pfam" id="PF02706">
    <property type="entry name" value="Wzz"/>
    <property type="match status" value="1"/>
</dbReference>
<evidence type="ECO:0000313" key="11">
    <source>
        <dbReference type="Proteomes" id="UP001209701"/>
    </source>
</evidence>
<reference evidence="10 11" key="1">
    <citation type="submission" date="2021-11" db="EMBL/GenBank/DDBJ databases">
        <authorList>
            <person name="Liang Q."/>
            <person name="Mou H."/>
            <person name="Liu Z."/>
        </authorList>
    </citation>
    <scope>NUCLEOTIDE SEQUENCE [LARGE SCALE GENOMIC DNA]</scope>
    <source>
        <strain evidence="10 11">CHU3</strain>
    </source>
</reference>
<organism evidence="10 11">
    <name type="scientific">Roseateles oligotrophus</name>
    <dbReference type="NCBI Taxonomy" id="1769250"/>
    <lineage>
        <taxon>Bacteria</taxon>
        <taxon>Pseudomonadati</taxon>
        <taxon>Pseudomonadota</taxon>
        <taxon>Betaproteobacteria</taxon>
        <taxon>Burkholderiales</taxon>
        <taxon>Sphaerotilaceae</taxon>
        <taxon>Roseateles</taxon>
    </lineage>
</organism>
<dbReference type="RefSeq" id="WP_263572723.1">
    <property type="nucleotide sequence ID" value="NZ_JAJIRN010000008.1"/>
</dbReference>
<keyword evidence="4 7" id="KW-1133">Transmembrane helix</keyword>
<dbReference type="Pfam" id="PF13807">
    <property type="entry name" value="GNVR"/>
    <property type="match status" value="1"/>
</dbReference>
<dbReference type="NCBIfam" id="TIGR03017">
    <property type="entry name" value="EpsF"/>
    <property type="match status" value="1"/>
</dbReference>
<gene>
    <name evidence="10" type="primary">epsF</name>
    <name evidence="10" type="ORF">LNV07_18860</name>
</gene>
<evidence type="ECO:0000259" key="8">
    <source>
        <dbReference type="Pfam" id="PF02706"/>
    </source>
</evidence>
<dbReference type="PANTHER" id="PTHR32309">
    <property type="entry name" value="TYROSINE-PROTEIN KINASE"/>
    <property type="match status" value="1"/>
</dbReference>
<feature type="coiled-coil region" evidence="6">
    <location>
        <begin position="179"/>
        <end position="222"/>
    </location>
</feature>
<evidence type="ECO:0000256" key="4">
    <source>
        <dbReference type="ARBA" id="ARBA00022989"/>
    </source>
</evidence>
<evidence type="ECO:0000313" key="10">
    <source>
        <dbReference type="EMBL" id="MCV2370145.1"/>
    </source>
</evidence>
<name>A0ABT2YJ97_9BURK</name>
<keyword evidence="6" id="KW-0175">Coiled coil</keyword>
<evidence type="ECO:0000256" key="6">
    <source>
        <dbReference type="SAM" id="Coils"/>
    </source>
</evidence>
<evidence type="ECO:0000256" key="1">
    <source>
        <dbReference type="ARBA" id="ARBA00004651"/>
    </source>
</evidence>
<dbReference type="PANTHER" id="PTHR32309:SF13">
    <property type="entry name" value="FERRIC ENTEROBACTIN TRANSPORT PROTEIN FEPE"/>
    <property type="match status" value="1"/>
</dbReference>
<dbReference type="Proteomes" id="UP001209701">
    <property type="component" value="Unassembled WGS sequence"/>
</dbReference>
<keyword evidence="5 7" id="KW-0472">Membrane</keyword>
<dbReference type="EMBL" id="JAJIRN010000008">
    <property type="protein sequence ID" value="MCV2370145.1"/>
    <property type="molecule type" value="Genomic_DNA"/>
</dbReference>
<protein>
    <submittedName>
        <fullName evidence="10">Chain length determinant protein EpsF</fullName>
    </submittedName>
</protein>
<evidence type="ECO:0000256" key="3">
    <source>
        <dbReference type="ARBA" id="ARBA00022692"/>
    </source>
</evidence>
<accession>A0ABT2YJ97</accession>
<comment type="caution">
    <text evidence="10">The sequence shown here is derived from an EMBL/GenBank/DDBJ whole genome shotgun (WGS) entry which is preliminary data.</text>
</comment>
<feature type="coiled-coil region" evidence="6">
    <location>
        <begin position="257"/>
        <end position="305"/>
    </location>
</feature>
<keyword evidence="11" id="KW-1185">Reference proteome</keyword>